<dbReference type="RefSeq" id="XP_002423860.1">
    <property type="nucleotide sequence ID" value="XM_002423815.1"/>
</dbReference>
<dbReference type="InParanoid" id="E0VCL6"/>
<dbReference type="HOGENOM" id="CLU_2561012_0_0_1"/>
<dbReference type="KEGG" id="phu:Phum_PHUM090120"/>
<dbReference type="GeneID" id="8237968"/>
<evidence type="ECO:0000313" key="2">
    <source>
        <dbReference type="EnsemblMetazoa" id="PHUM090120-PA"/>
    </source>
</evidence>
<dbReference type="EnsemblMetazoa" id="PHUM090120-RA">
    <property type="protein sequence ID" value="PHUM090120-PA"/>
    <property type="gene ID" value="PHUM090120"/>
</dbReference>
<protein>
    <submittedName>
        <fullName evidence="1 2">Uncharacterized protein</fullName>
    </submittedName>
</protein>
<reference evidence="1" key="2">
    <citation type="submission" date="2007-04" db="EMBL/GenBank/DDBJ databases">
        <title>The genome of the human body louse.</title>
        <authorList>
            <consortium name="The Human Body Louse Genome Consortium"/>
            <person name="Kirkness E."/>
            <person name="Walenz B."/>
            <person name="Hass B."/>
            <person name="Bruggner R."/>
            <person name="Strausberg R."/>
        </authorList>
    </citation>
    <scope>NUCLEOTIDE SEQUENCE</scope>
    <source>
        <strain evidence="1">USDA</strain>
    </source>
</reference>
<dbReference type="CTD" id="8237968"/>
<proteinExistence type="predicted"/>
<organism>
    <name type="scientific">Pediculus humanus subsp. corporis</name>
    <name type="common">Body louse</name>
    <dbReference type="NCBI Taxonomy" id="121224"/>
    <lineage>
        <taxon>Eukaryota</taxon>
        <taxon>Metazoa</taxon>
        <taxon>Ecdysozoa</taxon>
        <taxon>Arthropoda</taxon>
        <taxon>Hexapoda</taxon>
        <taxon>Insecta</taxon>
        <taxon>Pterygota</taxon>
        <taxon>Neoptera</taxon>
        <taxon>Paraneoptera</taxon>
        <taxon>Psocodea</taxon>
        <taxon>Troctomorpha</taxon>
        <taxon>Phthiraptera</taxon>
        <taxon>Anoplura</taxon>
        <taxon>Pediculidae</taxon>
        <taxon>Pediculus</taxon>
    </lineage>
</organism>
<keyword evidence="3" id="KW-1185">Reference proteome</keyword>
<evidence type="ECO:0000313" key="3">
    <source>
        <dbReference type="Proteomes" id="UP000009046"/>
    </source>
</evidence>
<dbReference type="AlphaFoldDB" id="E0VCL6"/>
<name>E0VCL6_PEDHC</name>
<dbReference type="VEuPathDB" id="VectorBase:PHUM090120"/>
<sequence length="82" mass="9011">MALGFRPNVKSSTITGYSTTFIYSTSTSTSVLSVVLLVCLETVLLSTGSDCTKNFVVHWNTTNPMKVYIDLGDEEGKNNRKK</sequence>
<dbReference type="Proteomes" id="UP000009046">
    <property type="component" value="Unassembled WGS sequence"/>
</dbReference>
<reference evidence="2" key="3">
    <citation type="submission" date="2020-05" db="UniProtKB">
        <authorList>
            <consortium name="EnsemblMetazoa"/>
        </authorList>
    </citation>
    <scope>IDENTIFICATION</scope>
    <source>
        <strain evidence="2">USDA</strain>
    </source>
</reference>
<dbReference type="EMBL" id="AAZO01001073">
    <property type="status" value="NOT_ANNOTATED_CDS"/>
    <property type="molecule type" value="Genomic_DNA"/>
</dbReference>
<reference evidence="1" key="1">
    <citation type="submission" date="2007-04" db="EMBL/GenBank/DDBJ databases">
        <title>Annotation of Pediculus humanus corporis strain USDA.</title>
        <authorList>
            <person name="Kirkness E."/>
            <person name="Hannick L."/>
            <person name="Hass B."/>
            <person name="Bruggner R."/>
            <person name="Lawson D."/>
            <person name="Bidwell S."/>
            <person name="Joardar V."/>
            <person name="Caler E."/>
            <person name="Walenz B."/>
            <person name="Inman J."/>
            <person name="Schobel S."/>
            <person name="Galinsky K."/>
            <person name="Amedeo P."/>
            <person name="Strausberg R."/>
        </authorList>
    </citation>
    <scope>NUCLEOTIDE SEQUENCE</scope>
    <source>
        <strain evidence="1">USDA</strain>
    </source>
</reference>
<dbReference type="EMBL" id="DS235059">
    <property type="protein sequence ID" value="EEB11122.1"/>
    <property type="molecule type" value="Genomic_DNA"/>
</dbReference>
<gene>
    <name evidence="2" type="primary">8237968</name>
    <name evidence="1" type="ORF">Phum_PHUM090120</name>
</gene>
<evidence type="ECO:0000313" key="1">
    <source>
        <dbReference type="EMBL" id="EEB11122.1"/>
    </source>
</evidence>
<accession>E0VCL6</accession>